<dbReference type="SUPFAM" id="SSF53474">
    <property type="entry name" value="alpha/beta-Hydrolases"/>
    <property type="match status" value="1"/>
</dbReference>
<gene>
    <name evidence="2" type="ORF">ENE74_10510</name>
</gene>
<reference evidence="2 3" key="1">
    <citation type="submission" date="2019-01" db="EMBL/GenBank/DDBJ databases">
        <authorList>
            <person name="Chen W.-M."/>
        </authorList>
    </citation>
    <scope>NUCLEOTIDE SEQUENCE [LARGE SCALE GENOMIC DNA]</scope>
    <source>
        <strain evidence="2 3">TLA-22</strain>
    </source>
</reference>
<dbReference type="InterPro" id="IPR050228">
    <property type="entry name" value="Carboxylesterase_BioH"/>
</dbReference>
<dbReference type="Proteomes" id="UP000282977">
    <property type="component" value="Unassembled WGS sequence"/>
</dbReference>
<evidence type="ECO:0000313" key="2">
    <source>
        <dbReference type="EMBL" id="RVT41190.1"/>
    </source>
</evidence>
<protein>
    <submittedName>
        <fullName evidence="2">Alpha/beta fold hydrolase</fullName>
    </submittedName>
</protein>
<dbReference type="InterPro" id="IPR029058">
    <property type="entry name" value="AB_hydrolase_fold"/>
</dbReference>
<dbReference type="PANTHER" id="PTHR43194:SF2">
    <property type="entry name" value="PEROXISOMAL MEMBRANE PROTEIN LPX1"/>
    <property type="match status" value="1"/>
</dbReference>
<dbReference type="Gene3D" id="3.40.50.1820">
    <property type="entry name" value="alpha/beta hydrolase"/>
    <property type="match status" value="1"/>
</dbReference>
<proteinExistence type="predicted"/>
<evidence type="ECO:0000259" key="1">
    <source>
        <dbReference type="Pfam" id="PF00561"/>
    </source>
</evidence>
<feature type="domain" description="AB hydrolase-1" evidence="1">
    <location>
        <begin position="24"/>
        <end position="157"/>
    </location>
</feature>
<sequence length="248" mass="26567">MIITQVRGFGETMLAVHEMGEGRPVLLLHGLFSSAYVNWIKFGTAAAIAARGFRVLMPDFRVHGDSAAPHDASAYPPDVLARDVEAIIAHYGLTDFDLGGFSLGARTCALLLAQGLRPRRAVLAGMGLEGLSGWGRRRDFFLSVIADRETIRHGDPRWLSLQFMKSMKVDPVAATLLLNSFGDVDVDALKAVHLPVLVVCGAEDRDNGSPEALAALLPDARLAEVPGTHMGSVTHRELGEAMAAFLAG</sequence>
<comment type="caution">
    <text evidence="2">The sequence shown here is derived from an EMBL/GenBank/DDBJ whole genome shotgun (WGS) entry which is preliminary data.</text>
</comment>
<dbReference type="EMBL" id="RZUL01000003">
    <property type="protein sequence ID" value="RVT41190.1"/>
    <property type="molecule type" value="Genomic_DNA"/>
</dbReference>
<dbReference type="InterPro" id="IPR000073">
    <property type="entry name" value="AB_hydrolase_1"/>
</dbReference>
<keyword evidence="3" id="KW-1185">Reference proteome</keyword>
<name>A0A437J7P1_9SPHN</name>
<accession>A0A437J7P1</accession>
<dbReference type="AlphaFoldDB" id="A0A437J7P1"/>
<organism evidence="2 3">
    <name type="scientific">Sphingobium algorifonticola</name>
    <dbReference type="NCBI Taxonomy" id="2008318"/>
    <lineage>
        <taxon>Bacteria</taxon>
        <taxon>Pseudomonadati</taxon>
        <taxon>Pseudomonadota</taxon>
        <taxon>Alphaproteobacteria</taxon>
        <taxon>Sphingomonadales</taxon>
        <taxon>Sphingomonadaceae</taxon>
        <taxon>Sphingobium</taxon>
    </lineage>
</organism>
<dbReference type="Pfam" id="PF00561">
    <property type="entry name" value="Abhydrolase_1"/>
    <property type="match status" value="1"/>
</dbReference>
<dbReference type="PANTHER" id="PTHR43194">
    <property type="entry name" value="HYDROLASE ALPHA/BETA FOLD FAMILY"/>
    <property type="match status" value="1"/>
</dbReference>
<evidence type="ECO:0000313" key="3">
    <source>
        <dbReference type="Proteomes" id="UP000282977"/>
    </source>
</evidence>
<keyword evidence="2" id="KW-0378">Hydrolase</keyword>
<dbReference type="OrthoDB" id="9804723at2"/>
<dbReference type="GO" id="GO:0016787">
    <property type="term" value="F:hydrolase activity"/>
    <property type="evidence" value="ECO:0007669"/>
    <property type="project" value="UniProtKB-KW"/>
</dbReference>